<dbReference type="InterPro" id="IPR038765">
    <property type="entry name" value="Papain-like_cys_pep_sf"/>
</dbReference>
<evidence type="ECO:0000256" key="1">
    <source>
        <dbReference type="ARBA" id="ARBA00005968"/>
    </source>
</evidence>
<feature type="region of interest" description="Disordered" evidence="4">
    <location>
        <begin position="27"/>
        <end position="49"/>
    </location>
</feature>
<dbReference type="GO" id="GO:0046872">
    <property type="term" value="F:metal ion binding"/>
    <property type="evidence" value="ECO:0007669"/>
    <property type="project" value="UniProtKB-KW"/>
</dbReference>
<dbReference type="InterPro" id="IPR013808">
    <property type="entry name" value="Transglutaminase_AS"/>
</dbReference>
<dbReference type="FunFam" id="2.60.40.10:FF:000171">
    <property type="entry name" value="protein-glutamine gamma-glutamyltransferase 6"/>
    <property type="match status" value="1"/>
</dbReference>
<proteinExistence type="inferred from homology"/>
<dbReference type="Pfam" id="PF00927">
    <property type="entry name" value="Transglut_C"/>
    <property type="match status" value="1"/>
</dbReference>
<dbReference type="PANTHER" id="PTHR11590:SF40">
    <property type="entry name" value="HEMOCYTE PROTEIN-GLUTAMINE GAMMA-GLUTAMYLTRANSFERASE-LIKE PROTEIN"/>
    <property type="match status" value="1"/>
</dbReference>
<dbReference type="PROSITE" id="PS00547">
    <property type="entry name" value="TRANSGLUTAMINASES"/>
    <property type="match status" value="1"/>
</dbReference>
<evidence type="ECO:0000313" key="6">
    <source>
        <dbReference type="EMBL" id="OXA63756.1"/>
    </source>
</evidence>
<dbReference type="EMBL" id="LNIX01000001">
    <property type="protein sequence ID" value="OXA63756.1"/>
    <property type="molecule type" value="Genomic_DNA"/>
</dbReference>
<evidence type="ECO:0000256" key="2">
    <source>
        <dbReference type="PIRSR" id="PIRSR000459-1"/>
    </source>
</evidence>
<evidence type="ECO:0000256" key="4">
    <source>
        <dbReference type="SAM" id="MobiDB-lite"/>
    </source>
</evidence>
<evidence type="ECO:0000256" key="3">
    <source>
        <dbReference type="PIRSR" id="PIRSR000459-2"/>
    </source>
</evidence>
<evidence type="ECO:0000313" key="7">
    <source>
        <dbReference type="Proteomes" id="UP000198287"/>
    </source>
</evidence>
<dbReference type="SUPFAM" id="SSF54001">
    <property type="entry name" value="Cysteine proteinases"/>
    <property type="match status" value="1"/>
</dbReference>
<dbReference type="InterPro" id="IPR013783">
    <property type="entry name" value="Ig-like_fold"/>
</dbReference>
<dbReference type="Proteomes" id="UP000198287">
    <property type="component" value="Unassembled WGS sequence"/>
</dbReference>
<dbReference type="FunFam" id="3.90.260.10:FF:000002">
    <property type="entry name" value="Erythrocyte membrane protein band 4.2"/>
    <property type="match status" value="1"/>
</dbReference>
<name>A0A226F4B1_FOLCA</name>
<dbReference type="InterPro" id="IPR008958">
    <property type="entry name" value="Transglutaminase_C"/>
</dbReference>
<dbReference type="OrthoDB" id="437511at2759"/>
<dbReference type="Gene3D" id="2.60.40.10">
    <property type="entry name" value="Immunoglobulins"/>
    <property type="match status" value="3"/>
</dbReference>
<protein>
    <submittedName>
        <fullName evidence="6">Hemocyte protein-glutamine gamma-glutamyltransferase</fullName>
    </submittedName>
</protein>
<dbReference type="InterPro" id="IPR001102">
    <property type="entry name" value="Transglutaminase_N"/>
</dbReference>
<gene>
    <name evidence="6" type="ORF">Fcan01_02692</name>
</gene>
<dbReference type="Pfam" id="PF00868">
    <property type="entry name" value="Transglut_N"/>
    <property type="match status" value="1"/>
</dbReference>
<comment type="caution">
    <text evidence="6">The sequence shown here is derived from an EMBL/GenBank/DDBJ whole genome shotgun (WGS) entry which is preliminary data.</text>
</comment>
<dbReference type="AlphaFoldDB" id="A0A226F4B1"/>
<keyword evidence="3" id="KW-0106">Calcium</keyword>
<dbReference type="SUPFAM" id="SSF49309">
    <property type="entry name" value="Transglutaminase, two C-terminal domains"/>
    <property type="match status" value="2"/>
</dbReference>
<comment type="cofactor">
    <cofactor evidence="3">
        <name>Ca(2+)</name>
        <dbReference type="ChEBI" id="CHEBI:29108"/>
    </cofactor>
    <text evidence="3">Binds 1 Ca(2+) ion per subunit.</text>
</comment>
<feature type="binding site" evidence="3">
    <location>
        <position position="473"/>
    </location>
    <ligand>
        <name>Ca(2+)</name>
        <dbReference type="ChEBI" id="CHEBI:29108"/>
    </ligand>
</feature>
<dbReference type="PANTHER" id="PTHR11590">
    <property type="entry name" value="PROTEIN-GLUTAMINE GAMMA-GLUTAMYLTRANSFERASE"/>
    <property type="match status" value="1"/>
</dbReference>
<dbReference type="Pfam" id="PF01841">
    <property type="entry name" value="Transglut_core"/>
    <property type="match status" value="1"/>
</dbReference>
<feature type="domain" description="Transglutaminase-like" evidence="5">
    <location>
        <begin position="335"/>
        <end position="434"/>
    </location>
</feature>
<dbReference type="InterPro" id="IPR036985">
    <property type="entry name" value="Transglutaminase-like_sf"/>
</dbReference>
<dbReference type="Gene3D" id="3.90.260.10">
    <property type="entry name" value="Transglutaminase-like"/>
    <property type="match status" value="1"/>
</dbReference>
<feature type="binding site" evidence="3">
    <location>
        <position position="533"/>
    </location>
    <ligand>
        <name>Ca(2+)</name>
        <dbReference type="ChEBI" id="CHEBI:29108"/>
    </ligand>
</feature>
<reference evidence="6 7" key="1">
    <citation type="submission" date="2015-12" db="EMBL/GenBank/DDBJ databases">
        <title>The genome of Folsomia candida.</title>
        <authorList>
            <person name="Faddeeva A."/>
            <person name="Derks M.F."/>
            <person name="Anvar Y."/>
            <person name="Smit S."/>
            <person name="Van Straalen N."/>
            <person name="Roelofs D."/>
        </authorList>
    </citation>
    <scope>NUCLEOTIDE SEQUENCE [LARGE SCALE GENOMIC DNA]</scope>
    <source>
        <strain evidence="6 7">VU population</strain>
        <tissue evidence="6">Whole body</tissue>
    </source>
</reference>
<dbReference type="InterPro" id="IPR050779">
    <property type="entry name" value="Transglutaminase"/>
</dbReference>
<comment type="similarity">
    <text evidence="1">Belongs to the transglutaminase superfamily. Transglutaminase family.</text>
</comment>
<feature type="binding site" evidence="3">
    <location>
        <position position="528"/>
    </location>
    <ligand>
        <name>Ca(2+)</name>
        <dbReference type="ChEBI" id="CHEBI:29108"/>
    </ligand>
</feature>
<feature type="binding site" evidence="3">
    <location>
        <position position="471"/>
    </location>
    <ligand>
        <name>Ca(2+)</name>
        <dbReference type="ChEBI" id="CHEBI:29108"/>
    </ligand>
</feature>
<dbReference type="InterPro" id="IPR002931">
    <property type="entry name" value="Transglutaminase-like"/>
</dbReference>
<dbReference type="SMART" id="SM00460">
    <property type="entry name" value="TGc"/>
    <property type="match status" value="1"/>
</dbReference>
<keyword evidence="3" id="KW-0479">Metal-binding</keyword>
<feature type="active site" evidence="2">
    <location>
        <position position="431"/>
    </location>
</feature>
<feature type="active site" evidence="2">
    <location>
        <position position="343"/>
    </location>
</feature>
<keyword evidence="7" id="KW-1185">Reference proteome</keyword>
<feature type="active site" evidence="2">
    <location>
        <position position="408"/>
    </location>
</feature>
<dbReference type="OMA" id="GKIWVGP"/>
<evidence type="ECO:0000259" key="5">
    <source>
        <dbReference type="SMART" id="SM00460"/>
    </source>
</evidence>
<dbReference type="SUPFAM" id="SSF81296">
    <property type="entry name" value="E set domains"/>
    <property type="match status" value="1"/>
</dbReference>
<dbReference type="InterPro" id="IPR036238">
    <property type="entry name" value="Transglutaminase_C_sf"/>
</dbReference>
<keyword evidence="6" id="KW-0808">Transferase</keyword>
<dbReference type="PIRSF" id="PIRSF000459">
    <property type="entry name" value="TGM_EBP42"/>
    <property type="match status" value="1"/>
</dbReference>
<dbReference type="InterPro" id="IPR023608">
    <property type="entry name" value="Transglutaminase_animal"/>
</dbReference>
<sequence>MANVYRDYFNTLLERLRTTYLERRKEERQNELRLMSEEGDDSSTSTSTDSALKVTSVTFYPQGNGKHHRTSKFQLVERGTPILRRGQTFFIAIAFGQDQNKRQYDSNRDEIWLRLSFGPQSSPMNGTQQVIKVDKLLHTDENRWAARIKGHDKNAVTIEVRSSSDSCVGIWKCKIETKTKVTYSGAGESGSEGGENSPKAQVYDAPDDIYLLFNPWEPSDVTYMKDKELLNEYVLEEMGKIWVGPHTSTRGRSWSFGQFDDSVLPLIMILLEKSGLALQQRGNPILVSRALSKMVNSNDDKGILVGRWDGKYSDGTPPSGWTGSVPIIEQYFQTMKPVKYGQCWVFAGVLGTVCRALGLPCRVVSNLVSAHDSNGSLTIDRYFNDKNDEINYDPNNPHGGKDSIWNFHVWNDVFMSRRDLPKGYGGWQAIDSTPQEQSDGMYRCGPASLEAVRKGKVGYSYDVPFVLAEVNADVVRWREDKSNDFGFIRMEANKYHVGRQILTKKPNVFDSEGDSDRWDIIEEYKPKEGTRMERLQLVNAVQGSNRQGAASFFELNPKDKDVDFDLIELEQVPVGEPFSLVVKITNKSKETRTVQADLTAESMYYTGVKGKLVKRAAGKFVVRPDSNEELRMTVLPDEYMGKLVEYGIMKMFAICAVDETNQAWSEEDDFQGWHYFPLQIKYLFMISFLVTSNLTAGKPAYATFSFINPLKRNLTKCVINYEGPFLVRFSEINLKDVGIGEELEYVHRFIPRSSGSHQFIATFTSKELIDIVGSIVIEVN</sequence>
<accession>A0A226F4B1</accession>
<dbReference type="GO" id="GO:0003810">
    <property type="term" value="F:protein-glutamine gamma-glutamyltransferase activity"/>
    <property type="evidence" value="ECO:0007669"/>
    <property type="project" value="InterPro"/>
</dbReference>
<dbReference type="InterPro" id="IPR014756">
    <property type="entry name" value="Ig_E-set"/>
</dbReference>
<feature type="compositionally biased region" description="Basic and acidic residues" evidence="4">
    <location>
        <begin position="27"/>
        <end position="36"/>
    </location>
</feature>
<organism evidence="6 7">
    <name type="scientific">Folsomia candida</name>
    <name type="common">Springtail</name>
    <dbReference type="NCBI Taxonomy" id="158441"/>
    <lineage>
        <taxon>Eukaryota</taxon>
        <taxon>Metazoa</taxon>
        <taxon>Ecdysozoa</taxon>
        <taxon>Arthropoda</taxon>
        <taxon>Hexapoda</taxon>
        <taxon>Collembola</taxon>
        <taxon>Entomobryomorpha</taxon>
        <taxon>Isotomoidea</taxon>
        <taxon>Isotomidae</taxon>
        <taxon>Proisotominae</taxon>
        <taxon>Folsomia</taxon>
    </lineage>
</organism>